<dbReference type="Gramene" id="OGLUM03G26220.1">
    <property type="protein sequence ID" value="OGLUM03G26220.1"/>
    <property type="gene ID" value="OGLUM03G26220"/>
</dbReference>
<sequence length="62" mass="7062">MWESSILVESYCRSLQPSPLMRDSCIIITPHACLYKTALACVTDEPLFQNSVVKRDNKAWTT</sequence>
<evidence type="ECO:0000313" key="1">
    <source>
        <dbReference type="EnsemblPlants" id="OGLUM03G26220.1"/>
    </source>
</evidence>
<dbReference type="HOGENOM" id="CLU_2907766_0_0_1"/>
<keyword evidence="2" id="KW-1185">Reference proteome</keyword>
<accession>A0A0D9ZAB9</accession>
<protein>
    <submittedName>
        <fullName evidence="1">Uncharacterized protein</fullName>
    </submittedName>
</protein>
<proteinExistence type="predicted"/>
<dbReference type="Proteomes" id="UP000026961">
    <property type="component" value="Chromosome 3"/>
</dbReference>
<dbReference type="EnsemblPlants" id="OGLUM03G26220.1">
    <property type="protein sequence ID" value="OGLUM03G26220.1"/>
    <property type="gene ID" value="OGLUM03G26220"/>
</dbReference>
<organism evidence="1">
    <name type="scientific">Oryza glumipatula</name>
    <dbReference type="NCBI Taxonomy" id="40148"/>
    <lineage>
        <taxon>Eukaryota</taxon>
        <taxon>Viridiplantae</taxon>
        <taxon>Streptophyta</taxon>
        <taxon>Embryophyta</taxon>
        <taxon>Tracheophyta</taxon>
        <taxon>Spermatophyta</taxon>
        <taxon>Magnoliopsida</taxon>
        <taxon>Liliopsida</taxon>
        <taxon>Poales</taxon>
        <taxon>Poaceae</taxon>
        <taxon>BOP clade</taxon>
        <taxon>Oryzoideae</taxon>
        <taxon>Oryzeae</taxon>
        <taxon>Oryzinae</taxon>
        <taxon>Oryza</taxon>
    </lineage>
</organism>
<name>A0A0D9ZAB9_9ORYZ</name>
<reference evidence="1" key="2">
    <citation type="submission" date="2018-05" db="EMBL/GenBank/DDBJ databases">
        <title>OgluRS3 (Oryza glumaepatula Reference Sequence Version 3).</title>
        <authorList>
            <person name="Zhang J."/>
            <person name="Kudrna D."/>
            <person name="Lee S."/>
            <person name="Talag J."/>
            <person name="Welchert J."/>
            <person name="Wing R.A."/>
        </authorList>
    </citation>
    <scope>NUCLEOTIDE SEQUENCE [LARGE SCALE GENOMIC DNA]</scope>
</reference>
<dbReference type="AlphaFoldDB" id="A0A0D9ZAB9"/>
<evidence type="ECO:0000313" key="2">
    <source>
        <dbReference type="Proteomes" id="UP000026961"/>
    </source>
</evidence>
<reference evidence="1" key="1">
    <citation type="submission" date="2015-04" db="UniProtKB">
        <authorList>
            <consortium name="EnsemblPlants"/>
        </authorList>
    </citation>
    <scope>IDENTIFICATION</scope>
</reference>